<evidence type="ECO:0000313" key="3">
    <source>
        <dbReference type="Proteomes" id="UP000663880"/>
    </source>
</evidence>
<sequence length="145" mass="17051">MVIISGTVPYQWCKSEIVLLYKKGDTRDISNYRPISLLSSIYKLFSSLLLSRISDKIDLMQPVEQAGFRSSFSTIDHIHTIEQLLEKFKEFNYPLYIGFVDYLKAFDSITHCSIWEPLTSCNMNYCYTKVIQNYKLLKQYKFNTI</sequence>
<reference evidence="2" key="1">
    <citation type="submission" date="2021-02" db="EMBL/GenBank/DDBJ databases">
        <authorList>
            <person name="Steward A R."/>
        </authorList>
    </citation>
    <scope>NUCLEOTIDE SEQUENCE</scope>
</reference>
<feature type="domain" description="Reverse transcriptase" evidence="1">
    <location>
        <begin position="23"/>
        <end position="130"/>
    </location>
</feature>
<name>A0A821QV79_9NEOP</name>
<dbReference type="Pfam" id="PF00078">
    <property type="entry name" value="RVT_1"/>
    <property type="match status" value="1"/>
</dbReference>
<dbReference type="CDD" id="cd01650">
    <property type="entry name" value="RT_nLTR_like"/>
    <property type="match status" value="1"/>
</dbReference>
<dbReference type="OrthoDB" id="407509at2759"/>
<proteinExistence type="predicted"/>
<evidence type="ECO:0000313" key="2">
    <source>
        <dbReference type="EMBL" id="CAF4832363.1"/>
    </source>
</evidence>
<dbReference type="PANTHER" id="PTHR19446">
    <property type="entry name" value="REVERSE TRANSCRIPTASES"/>
    <property type="match status" value="1"/>
</dbReference>
<accession>A0A821QV79</accession>
<dbReference type="AlphaFoldDB" id="A0A821QV79"/>
<dbReference type="EMBL" id="CAJOBZ010000011">
    <property type="protein sequence ID" value="CAF4832363.1"/>
    <property type="molecule type" value="Genomic_DNA"/>
</dbReference>
<gene>
    <name evidence="2" type="ORF">PMACD_LOCUS5429</name>
</gene>
<dbReference type="Proteomes" id="UP000663880">
    <property type="component" value="Unassembled WGS sequence"/>
</dbReference>
<keyword evidence="3" id="KW-1185">Reference proteome</keyword>
<dbReference type="InterPro" id="IPR000477">
    <property type="entry name" value="RT_dom"/>
</dbReference>
<protein>
    <recommendedName>
        <fullName evidence="1">Reverse transcriptase domain-containing protein</fullName>
    </recommendedName>
</protein>
<organism evidence="2 3">
    <name type="scientific">Pieris macdunnoughi</name>
    <dbReference type="NCBI Taxonomy" id="345717"/>
    <lineage>
        <taxon>Eukaryota</taxon>
        <taxon>Metazoa</taxon>
        <taxon>Ecdysozoa</taxon>
        <taxon>Arthropoda</taxon>
        <taxon>Hexapoda</taxon>
        <taxon>Insecta</taxon>
        <taxon>Pterygota</taxon>
        <taxon>Neoptera</taxon>
        <taxon>Endopterygota</taxon>
        <taxon>Lepidoptera</taxon>
        <taxon>Glossata</taxon>
        <taxon>Ditrysia</taxon>
        <taxon>Papilionoidea</taxon>
        <taxon>Pieridae</taxon>
        <taxon>Pierinae</taxon>
        <taxon>Pieris</taxon>
    </lineage>
</organism>
<evidence type="ECO:0000259" key="1">
    <source>
        <dbReference type="Pfam" id="PF00078"/>
    </source>
</evidence>
<comment type="caution">
    <text evidence="2">The sequence shown here is derived from an EMBL/GenBank/DDBJ whole genome shotgun (WGS) entry which is preliminary data.</text>
</comment>